<protein>
    <submittedName>
        <fullName evidence="1">Uncharacterized protein</fullName>
    </submittedName>
</protein>
<dbReference type="Proteomes" id="UP000316095">
    <property type="component" value="Unassembled WGS sequence"/>
</dbReference>
<dbReference type="RefSeq" id="WP_146504931.1">
    <property type="nucleotide sequence ID" value="NZ_SJPG01000001.1"/>
</dbReference>
<name>A0A5C5XL78_9PLAN</name>
<dbReference type="EMBL" id="SJPG01000001">
    <property type="protein sequence ID" value="TWT63153.1"/>
    <property type="molecule type" value="Genomic_DNA"/>
</dbReference>
<dbReference type="AlphaFoldDB" id="A0A5C5XL78"/>
<gene>
    <name evidence="1" type="ORF">Pan54_39060</name>
</gene>
<comment type="caution">
    <text evidence="1">The sequence shown here is derived from an EMBL/GenBank/DDBJ whole genome shotgun (WGS) entry which is preliminary data.</text>
</comment>
<keyword evidence="2" id="KW-1185">Reference proteome</keyword>
<evidence type="ECO:0000313" key="1">
    <source>
        <dbReference type="EMBL" id="TWT63153.1"/>
    </source>
</evidence>
<proteinExistence type="predicted"/>
<organism evidence="1 2">
    <name type="scientific">Rubinisphaera italica</name>
    <dbReference type="NCBI Taxonomy" id="2527969"/>
    <lineage>
        <taxon>Bacteria</taxon>
        <taxon>Pseudomonadati</taxon>
        <taxon>Planctomycetota</taxon>
        <taxon>Planctomycetia</taxon>
        <taxon>Planctomycetales</taxon>
        <taxon>Planctomycetaceae</taxon>
        <taxon>Rubinisphaera</taxon>
    </lineage>
</organism>
<evidence type="ECO:0000313" key="2">
    <source>
        <dbReference type="Proteomes" id="UP000316095"/>
    </source>
</evidence>
<accession>A0A5C5XL78</accession>
<sequence>MITSEDYEQNWELISSGPEDRIVYSDAEREEISVPIEMSDEIKMTGPLKIAILKEWIAKHDLGLIDDFLKLELEDIRELKTPWPLRPRSKSSN</sequence>
<reference evidence="1 2" key="1">
    <citation type="submission" date="2019-02" db="EMBL/GenBank/DDBJ databases">
        <title>Deep-cultivation of Planctomycetes and their phenomic and genomic characterization uncovers novel biology.</title>
        <authorList>
            <person name="Wiegand S."/>
            <person name="Jogler M."/>
            <person name="Boedeker C."/>
            <person name="Pinto D."/>
            <person name="Vollmers J."/>
            <person name="Rivas-Marin E."/>
            <person name="Kohn T."/>
            <person name="Peeters S.H."/>
            <person name="Heuer A."/>
            <person name="Rast P."/>
            <person name="Oberbeckmann S."/>
            <person name="Bunk B."/>
            <person name="Jeske O."/>
            <person name="Meyerdierks A."/>
            <person name="Storesund J.E."/>
            <person name="Kallscheuer N."/>
            <person name="Luecker S."/>
            <person name="Lage O.M."/>
            <person name="Pohl T."/>
            <person name="Merkel B.J."/>
            <person name="Hornburger P."/>
            <person name="Mueller R.-W."/>
            <person name="Bruemmer F."/>
            <person name="Labrenz M."/>
            <person name="Spormann A.M."/>
            <person name="Op Den Camp H."/>
            <person name="Overmann J."/>
            <person name="Amann R."/>
            <person name="Jetten M.S.M."/>
            <person name="Mascher T."/>
            <person name="Medema M.H."/>
            <person name="Devos D.P."/>
            <person name="Kaster A.-K."/>
            <person name="Ovreas L."/>
            <person name="Rohde M."/>
            <person name="Galperin M.Y."/>
            <person name="Jogler C."/>
        </authorList>
    </citation>
    <scope>NUCLEOTIDE SEQUENCE [LARGE SCALE GENOMIC DNA]</scope>
    <source>
        <strain evidence="1 2">Pan54</strain>
    </source>
</reference>